<accession>A0A120MG46</accession>
<sequence>MRYAGAPIEESGGFHSGGDVGAAFLAQRSRRAPVVPALRKRQAMLELNDPRHFLPPRVIVSK</sequence>
<name>A0A120MG46_9BRAD</name>
<organism evidence="1">
    <name type="scientific">Tardiphaga robiniae</name>
    <dbReference type="NCBI Taxonomy" id="943830"/>
    <lineage>
        <taxon>Bacteria</taxon>
        <taxon>Pseudomonadati</taxon>
        <taxon>Pseudomonadota</taxon>
        <taxon>Alphaproteobacteria</taxon>
        <taxon>Hyphomicrobiales</taxon>
        <taxon>Nitrobacteraceae</taxon>
        <taxon>Tardiphaga</taxon>
    </lineage>
</organism>
<dbReference type="EMBL" id="KT955714">
    <property type="protein sequence ID" value="AMH39533.1"/>
    <property type="molecule type" value="Genomic_DNA"/>
</dbReference>
<gene>
    <name evidence="1" type="ORF">PROKKA_00722</name>
</gene>
<reference evidence="1" key="1">
    <citation type="submission" date="2015-10" db="EMBL/GenBank/DDBJ databases">
        <title>Evolution marks in rhizobial microsymbionts genomes from the relict species Vavilovia formosa (Stev.) Fed.</title>
        <authorList>
            <person name="Kopat V."/>
        </authorList>
    </citation>
    <scope>NUCLEOTIDE SEQUENCE</scope>
    <source>
        <strain evidence="1">Vaf-07</strain>
    </source>
</reference>
<protein>
    <submittedName>
        <fullName evidence="1">Uncharacterized protein</fullName>
    </submittedName>
</protein>
<proteinExistence type="predicted"/>
<dbReference type="AlphaFoldDB" id="A0A120MG46"/>
<evidence type="ECO:0000313" key="1">
    <source>
        <dbReference type="EMBL" id="AMH39533.1"/>
    </source>
</evidence>